<dbReference type="EMBL" id="AWSE01000062">
    <property type="protein sequence ID" value="ERH24442.1"/>
    <property type="molecule type" value="Genomic_DNA"/>
</dbReference>
<evidence type="ECO:0000313" key="1">
    <source>
        <dbReference type="EMBL" id="ERH24442.1"/>
    </source>
</evidence>
<proteinExistence type="predicted"/>
<dbReference type="AlphaFoldDB" id="U1S1C6"/>
<dbReference type="Proteomes" id="UP000016536">
    <property type="component" value="Unassembled WGS sequence"/>
</dbReference>
<comment type="caution">
    <text evidence="1">The sequence shown here is derived from an EMBL/GenBank/DDBJ whole genome shotgun (WGS) entry which is preliminary data.</text>
</comment>
<accession>U1S1C6</accession>
<gene>
    <name evidence="1" type="ORF">HMPREF1979_01298</name>
</gene>
<dbReference type="HOGENOM" id="CLU_3163671_0_0_11"/>
<keyword evidence="2" id="KW-1185">Reference proteome</keyword>
<name>U1S1C6_9ACTO</name>
<evidence type="ECO:0000313" key="2">
    <source>
        <dbReference type="Proteomes" id="UP000016536"/>
    </source>
</evidence>
<protein>
    <submittedName>
        <fullName evidence="1">Uncharacterized protein</fullName>
    </submittedName>
</protein>
<sequence>MLGHKKSFVVCLRPLGGARWFFRERRLPPVQRIRRIHMRVMLLPTGL</sequence>
<organism evidence="1 2">
    <name type="scientific">Actinomyces johnsonii F0542</name>
    <dbReference type="NCBI Taxonomy" id="1321818"/>
    <lineage>
        <taxon>Bacteria</taxon>
        <taxon>Bacillati</taxon>
        <taxon>Actinomycetota</taxon>
        <taxon>Actinomycetes</taxon>
        <taxon>Actinomycetales</taxon>
        <taxon>Actinomycetaceae</taxon>
        <taxon>Actinomyces</taxon>
    </lineage>
</organism>
<reference evidence="1 2" key="1">
    <citation type="submission" date="2013-08" db="EMBL/GenBank/DDBJ databases">
        <authorList>
            <person name="Weinstock G."/>
            <person name="Sodergren E."/>
            <person name="Wylie T."/>
            <person name="Fulton L."/>
            <person name="Fulton R."/>
            <person name="Fronick C."/>
            <person name="O'Laughlin M."/>
            <person name="Godfrey J."/>
            <person name="Miner T."/>
            <person name="Herter B."/>
            <person name="Appelbaum E."/>
            <person name="Cordes M."/>
            <person name="Lek S."/>
            <person name="Wollam A."/>
            <person name="Pepin K.H."/>
            <person name="Palsikar V.B."/>
            <person name="Mitreva M."/>
            <person name="Wilson R.K."/>
        </authorList>
    </citation>
    <scope>NUCLEOTIDE SEQUENCE [LARGE SCALE GENOMIC DNA]</scope>
    <source>
        <strain evidence="1 2">F0542</strain>
    </source>
</reference>